<dbReference type="KEGG" id="sdyn:Mal52_51230"/>
<evidence type="ECO:0000313" key="1">
    <source>
        <dbReference type="EMBL" id="QDU46601.1"/>
    </source>
</evidence>
<dbReference type="AlphaFoldDB" id="A0A517ZVX3"/>
<evidence type="ECO:0000313" key="2">
    <source>
        <dbReference type="Proteomes" id="UP000319383"/>
    </source>
</evidence>
<protein>
    <submittedName>
        <fullName evidence="1">Uncharacterized protein</fullName>
    </submittedName>
</protein>
<organism evidence="1 2">
    <name type="scientific">Symmachiella dynata</name>
    <dbReference type="NCBI Taxonomy" id="2527995"/>
    <lineage>
        <taxon>Bacteria</taxon>
        <taxon>Pseudomonadati</taxon>
        <taxon>Planctomycetota</taxon>
        <taxon>Planctomycetia</taxon>
        <taxon>Planctomycetales</taxon>
        <taxon>Planctomycetaceae</taxon>
        <taxon>Symmachiella</taxon>
    </lineage>
</organism>
<sequence length="97" mass="11039">MKTITRETPARSLIRGKTSNYEITPHSPDATTVSFDMKTGRIVVGRCTIVVPNKYIDDAKTHQPCMHGFNERCHQELLILLDDDPSDWREMIVAARP</sequence>
<proteinExistence type="predicted"/>
<gene>
    <name evidence="1" type="ORF">Mal52_51230</name>
</gene>
<keyword evidence="2" id="KW-1185">Reference proteome</keyword>
<dbReference type="Proteomes" id="UP000319383">
    <property type="component" value="Chromosome"/>
</dbReference>
<dbReference type="RefSeq" id="WP_145379096.1">
    <property type="nucleotide sequence ID" value="NZ_CP036276.1"/>
</dbReference>
<reference evidence="1 2" key="1">
    <citation type="submission" date="2019-02" db="EMBL/GenBank/DDBJ databases">
        <title>Deep-cultivation of Planctomycetes and their phenomic and genomic characterization uncovers novel biology.</title>
        <authorList>
            <person name="Wiegand S."/>
            <person name="Jogler M."/>
            <person name="Boedeker C."/>
            <person name="Pinto D."/>
            <person name="Vollmers J."/>
            <person name="Rivas-Marin E."/>
            <person name="Kohn T."/>
            <person name="Peeters S.H."/>
            <person name="Heuer A."/>
            <person name="Rast P."/>
            <person name="Oberbeckmann S."/>
            <person name="Bunk B."/>
            <person name="Jeske O."/>
            <person name="Meyerdierks A."/>
            <person name="Storesund J.E."/>
            <person name="Kallscheuer N."/>
            <person name="Luecker S."/>
            <person name="Lage O.M."/>
            <person name="Pohl T."/>
            <person name="Merkel B.J."/>
            <person name="Hornburger P."/>
            <person name="Mueller R.-W."/>
            <person name="Bruemmer F."/>
            <person name="Labrenz M."/>
            <person name="Spormann A.M."/>
            <person name="Op den Camp H."/>
            <person name="Overmann J."/>
            <person name="Amann R."/>
            <person name="Jetten M.S.M."/>
            <person name="Mascher T."/>
            <person name="Medema M.H."/>
            <person name="Devos D.P."/>
            <person name="Kaster A.-K."/>
            <person name="Ovreas L."/>
            <person name="Rohde M."/>
            <person name="Galperin M.Y."/>
            <person name="Jogler C."/>
        </authorList>
    </citation>
    <scope>NUCLEOTIDE SEQUENCE [LARGE SCALE GENOMIC DNA]</scope>
    <source>
        <strain evidence="1 2">Mal52</strain>
    </source>
</reference>
<accession>A0A517ZVX3</accession>
<name>A0A517ZVX3_9PLAN</name>
<dbReference type="EMBL" id="CP036276">
    <property type="protein sequence ID" value="QDU46601.1"/>
    <property type="molecule type" value="Genomic_DNA"/>
</dbReference>